<reference evidence="4 5" key="1">
    <citation type="journal article" date="2015" name="Nature">
        <title>rRNA introns, odd ribosomes, and small enigmatic genomes across a large radiation of phyla.</title>
        <authorList>
            <person name="Brown C.T."/>
            <person name="Hug L.A."/>
            <person name="Thomas B.C."/>
            <person name="Sharon I."/>
            <person name="Castelle C.J."/>
            <person name="Singh A."/>
            <person name="Wilkins M.J."/>
            <person name="Williams K.H."/>
            <person name="Banfield J.F."/>
        </authorList>
    </citation>
    <scope>NUCLEOTIDE SEQUENCE [LARGE SCALE GENOMIC DNA]</scope>
</reference>
<dbReference type="PROSITE" id="PS51084">
    <property type="entry name" value="HIT_2"/>
    <property type="match status" value="1"/>
</dbReference>
<evidence type="ECO:0000256" key="1">
    <source>
        <dbReference type="PIRSR" id="PIRSR601310-1"/>
    </source>
</evidence>
<dbReference type="Proteomes" id="UP000034852">
    <property type="component" value="Unassembled WGS sequence"/>
</dbReference>
<gene>
    <name evidence="4" type="ORF">US52_C0021G0006</name>
</gene>
<dbReference type="InterPro" id="IPR011146">
    <property type="entry name" value="HIT-like"/>
</dbReference>
<dbReference type="Pfam" id="PF01230">
    <property type="entry name" value="HIT"/>
    <property type="match status" value="1"/>
</dbReference>
<evidence type="ECO:0000313" key="4">
    <source>
        <dbReference type="EMBL" id="KKQ35601.1"/>
    </source>
</evidence>
<comment type="caution">
    <text evidence="4">The sequence shown here is derived from an EMBL/GenBank/DDBJ whole genome shotgun (WGS) entry which is preliminary data.</text>
</comment>
<dbReference type="SUPFAM" id="SSF54197">
    <property type="entry name" value="HIT-like"/>
    <property type="match status" value="1"/>
</dbReference>
<dbReference type="InterPro" id="IPR036265">
    <property type="entry name" value="HIT-like_sf"/>
</dbReference>
<dbReference type="Gene3D" id="3.30.428.10">
    <property type="entry name" value="HIT-like"/>
    <property type="match status" value="1"/>
</dbReference>
<evidence type="ECO:0000256" key="2">
    <source>
        <dbReference type="PROSITE-ProRule" id="PRU00464"/>
    </source>
</evidence>
<dbReference type="InterPro" id="IPR001310">
    <property type="entry name" value="Histidine_triad_HIT"/>
</dbReference>
<feature type="active site" description="Tele-AMP-histidine intermediate" evidence="1">
    <location>
        <position position="94"/>
    </location>
</feature>
<evidence type="ECO:0000259" key="3">
    <source>
        <dbReference type="PROSITE" id="PS51084"/>
    </source>
</evidence>
<dbReference type="AlphaFoldDB" id="A0A0G0K4R1"/>
<comment type="caution">
    <text evidence="2">Lacks conserved residue(s) required for the propagation of feature annotation.</text>
</comment>
<organism evidence="4 5">
    <name type="scientific">candidate division WS6 bacterium GW2011_GWA2_37_6</name>
    <dbReference type="NCBI Taxonomy" id="1619087"/>
    <lineage>
        <taxon>Bacteria</taxon>
        <taxon>Candidatus Dojkabacteria</taxon>
    </lineage>
</organism>
<dbReference type="PRINTS" id="PR00332">
    <property type="entry name" value="HISTRIAD"/>
</dbReference>
<evidence type="ECO:0000313" key="5">
    <source>
        <dbReference type="Proteomes" id="UP000034852"/>
    </source>
</evidence>
<accession>A0A0G0K4R1</accession>
<proteinExistence type="predicted"/>
<dbReference type="EMBL" id="LBTH01000021">
    <property type="protein sequence ID" value="KKQ35601.1"/>
    <property type="molecule type" value="Genomic_DNA"/>
</dbReference>
<protein>
    <recommendedName>
        <fullName evidence="3">HIT domain-containing protein</fullName>
    </recommendedName>
</protein>
<dbReference type="GO" id="GO:0009117">
    <property type="term" value="P:nucleotide metabolic process"/>
    <property type="evidence" value="ECO:0007669"/>
    <property type="project" value="TreeGrafter"/>
</dbReference>
<feature type="domain" description="HIT" evidence="3">
    <location>
        <begin position="7"/>
        <end position="107"/>
    </location>
</feature>
<dbReference type="PANTHER" id="PTHR46648:SF1">
    <property type="entry name" value="ADENOSINE 5'-MONOPHOSPHORAMIDASE HNT1"/>
    <property type="match status" value="1"/>
</dbReference>
<sequence>MTKNDCLFCKIINNEIPNYRVYEDEEFIAFLDAFPAVEGYTLVVPKKHYRWVWDVENIGRYFEVCQKIAKHYQKVTGDDRVYSMIIGEEVPHAHIRIIPGNDESFNEKFYKFLEATQTKDMLAEDKAKEMLKKFKL</sequence>
<dbReference type="PANTHER" id="PTHR46648">
    <property type="entry name" value="HIT FAMILY PROTEIN 1"/>
    <property type="match status" value="1"/>
</dbReference>
<dbReference type="GO" id="GO:0003824">
    <property type="term" value="F:catalytic activity"/>
    <property type="evidence" value="ECO:0007669"/>
    <property type="project" value="InterPro"/>
</dbReference>
<name>A0A0G0K4R1_9BACT</name>